<dbReference type="KEGG" id="dmt:DESME_04640"/>
<proteinExistence type="predicted"/>
<name>W0EHD0_9FIRM</name>
<dbReference type="EMBL" id="CP007032">
    <property type="protein sequence ID" value="AHF08481.1"/>
    <property type="molecule type" value="Genomic_DNA"/>
</dbReference>
<dbReference type="Proteomes" id="UP000010847">
    <property type="component" value="Chromosome"/>
</dbReference>
<evidence type="ECO:0000313" key="2">
    <source>
        <dbReference type="Proteomes" id="UP000010847"/>
    </source>
</evidence>
<dbReference type="HOGENOM" id="CLU_2394942_0_0_9"/>
<keyword evidence="2" id="KW-1185">Reference proteome</keyword>
<protein>
    <submittedName>
        <fullName evidence="1">Uncharacterized protein</fullName>
    </submittedName>
</protein>
<sequence>MALNLLSPLQNKNSMQKKGLLTNLVVAQSAVLLEKLKTETTVDTILAHNAKCSLQPVPTAEKKQQFLSNLLVTDLYIAVNVTNPVLVTATGRI</sequence>
<dbReference type="AlphaFoldDB" id="W0EHD0"/>
<evidence type="ECO:0000313" key="1">
    <source>
        <dbReference type="EMBL" id="AHF08481.1"/>
    </source>
</evidence>
<organism evidence="1 2">
    <name type="scientific">Desulfitobacterium metallireducens DSM 15288</name>
    <dbReference type="NCBI Taxonomy" id="871968"/>
    <lineage>
        <taxon>Bacteria</taxon>
        <taxon>Bacillati</taxon>
        <taxon>Bacillota</taxon>
        <taxon>Clostridia</taxon>
        <taxon>Eubacteriales</taxon>
        <taxon>Desulfitobacteriaceae</taxon>
        <taxon>Desulfitobacterium</taxon>
    </lineage>
</organism>
<reference evidence="1 2" key="1">
    <citation type="submission" date="2013-12" db="EMBL/GenBank/DDBJ databases">
        <authorList>
            <consortium name="DOE Joint Genome Institute"/>
            <person name="Smidt H."/>
            <person name="Huntemann M."/>
            <person name="Han J."/>
            <person name="Chen A."/>
            <person name="Kyrpides N."/>
            <person name="Mavromatis K."/>
            <person name="Markowitz V."/>
            <person name="Palaniappan K."/>
            <person name="Ivanova N."/>
            <person name="Schaumberg A."/>
            <person name="Pati A."/>
            <person name="Liolios K."/>
            <person name="Nordberg H.P."/>
            <person name="Cantor M.N."/>
            <person name="Hua S.X."/>
            <person name="Woyke T."/>
        </authorList>
    </citation>
    <scope>NUCLEOTIDE SEQUENCE [LARGE SCALE GENOMIC DNA]</scope>
    <source>
        <strain evidence="2">DSM 15288</strain>
    </source>
</reference>
<gene>
    <name evidence="1" type="ORF">DESME_04640</name>
</gene>
<accession>W0EHD0</accession>